<protein>
    <submittedName>
        <fullName evidence="1">Uncharacterized protein</fullName>
    </submittedName>
</protein>
<accession>A0A2J6T691</accession>
<dbReference type="Proteomes" id="UP000235371">
    <property type="component" value="Unassembled WGS sequence"/>
</dbReference>
<gene>
    <name evidence="1" type="ORF">K444DRAFT_434537</name>
</gene>
<sequence>MADSGVYRGLDFESYSLFSVILFSELLCEVHVRLSNTWYADQSGPSSLPHLLNSTPLLSHSRTSLTLYKQSNRNSVVQYFSLSLDIDQASSSPCERLGHDTLRILASTQTLSTIPESNSDTEASKASLFPLSSRRQHLHTAYGIICWRGAGVAG</sequence>
<name>A0A2J6T691_9HELO</name>
<evidence type="ECO:0000313" key="1">
    <source>
        <dbReference type="EMBL" id="PMD58536.1"/>
    </source>
</evidence>
<evidence type="ECO:0000313" key="2">
    <source>
        <dbReference type="Proteomes" id="UP000235371"/>
    </source>
</evidence>
<dbReference type="EMBL" id="KZ613822">
    <property type="protein sequence ID" value="PMD58536.1"/>
    <property type="molecule type" value="Genomic_DNA"/>
</dbReference>
<organism evidence="1 2">
    <name type="scientific">Hyaloscypha bicolor E</name>
    <dbReference type="NCBI Taxonomy" id="1095630"/>
    <lineage>
        <taxon>Eukaryota</taxon>
        <taxon>Fungi</taxon>
        <taxon>Dikarya</taxon>
        <taxon>Ascomycota</taxon>
        <taxon>Pezizomycotina</taxon>
        <taxon>Leotiomycetes</taxon>
        <taxon>Helotiales</taxon>
        <taxon>Hyaloscyphaceae</taxon>
        <taxon>Hyaloscypha</taxon>
        <taxon>Hyaloscypha bicolor</taxon>
    </lineage>
</organism>
<keyword evidence="2" id="KW-1185">Reference proteome</keyword>
<proteinExistence type="predicted"/>
<dbReference type="InParanoid" id="A0A2J6T691"/>
<dbReference type="RefSeq" id="XP_024735440.1">
    <property type="nucleotide sequence ID" value="XM_024872797.1"/>
</dbReference>
<dbReference type="AlphaFoldDB" id="A0A2J6T691"/>
<dbReference type="GeneID" id="36580877"/>
<reference evidence="1 2" key="1">
    <citation type="submission" date="2016-04" db="EMBL/GenBank/DDBJ databases">
        <title>A degradative enzymes factory behind the ericoid mycorrhizal symbiosis.</title>
        <authorList>
            <consortium name="DOE Joint Genome Institute"/>
            <person name="Martino E."/>
            <person name="Morin E."/>
            <person name="Grelet G."/>
            <person name="Kuo A."/>
            <person name="Kohler A."/>
            <person name="Daghino S."/>
            <person name="Barry K."/>
            <person name="Choi C."/>
            <person name="Cichocki N."/>
            <person name="Clum A."/>
            <person name="Copeland A."/>
            <person name="Hainaut M."/>
            <person name="Haridas S."/>
            <person name="Labutti K."/>
            <person name="Lindquist E."/>
            <person name="Lipzen A."/>
            <person name="Khouja H.-R."/>
            <person name="Murat C."/>
            <person name="Ohm R."/>
            <person name="Olson A."/>
            <person name="Spatafora J."/>
            <person name="Veneault-Fourrey C."/>
            <person name="Henrissat B."/>
            <person name="Grigoriev I."/>
            <person name="Martin F."/>
            <person name="Perotto S."/>
        </authorList>
    </citation>
    <scope>NUCLEOTIDE SEQUENCE [LARGE SCALE GENOMIC DNA]</scope>
    <source>
        <strain evidence="1 2">E</strain>
    </source>
</reference>